<protein>
    <submittedName>
        <fullName evidence="1">Type I-F CRISPR-associated protein Csy1</fullName>
    </submittedName>
</protein>
<dbReference type="Pfam" id="PF09611">
    <property type="entry name" value="Cas_Csy1"/>
    <property type="match status" value="1"/>
</dbReference>
<gene>
    <name evidence="1" type="ORF">QG404_11975</name>
</gene>
<evidence type="ECO:0000313" key="2">
    <source>
        <dbReference type="Proteomes" id="UP001231859"/>
    </source>
</evidence>
<dbReference type="Proteomes" id="UP001231859">
    <property type="component" value="Chromosome"/>
</dbReference>
<keyword evidence="2" id="KW-1185">Reference proteome</keyword>
<evidence type="ECO:0000313" key="1">
    <source>
        <dbReference type="EMBL" id="WGO83052.1"/>
    </source>
</evidence>
<reference evidence="1 2" key="1">
    <citation type="submission" date="2023-04" db="EMBL/GenBank/DDBJ databases">
        <title>Genome dynamics across the evolutionary transition to endosymbiosis.</title>
        <authorList>
            <person name="Siozios S."/>
            <person name="Nadal-Jimenez P."/>
            <person name="Azagi T."/>
            <person name="Sprong H."/>
            <person name="Frost C.L."/>
            <person name="Parratt S.R."/>
            <person name="Taylor G."/>
            <person name="Brettell L."/>
            <person name="Lew K.C."/>
            <person name="Croft L."/>
            <person name="King K.C."/>
            <person name="Brockhurst M.A."/>
            <person name="Hypsa V."/>
            <person name="Novakova E."/>
            <person name="Darby A.C."/>
            <person name="Hurst G.D.D."/>
        </authorList>
    </citation>
    <scope>NUCLEOTIDE SEQUENCE [LARGE SCALE GENOMIC DNA]</scope>
    <source>
        <strain evidence="2">aApi_AU</strain>
    </source>
</reference>
<accession>A0ABY8P0P2</accession>
<dbReference type="RefSeq" id="WP_280937723.1">
    <property type="nucleotide sequence ID" value="NZ_CP123759.1"/>
</dbReference>
<dbReference type="EMBL" id="CP123759">
    <property type="protein sequence ID" value="WGO83052.1"/>
    <property type="molecule type" value="Genomic_DNA"/>
</dbReference>
<dbReference type="InterPro" id="IPR013397">
    <property type="entry name" value="CRISPR-assoc_prot_Csy1"/>
</dbReference>
<sequence length="441" mass="50996">MLDPAIEDFFTERKAGWLKGKLKTTMSEDEINAIKQECEAIFTLSEWLISAAKRAGQISITTHPCTFSHPSARKNKNGYVSSIIATAKSKKDGFLRTGNVNIKPDAFGNAAALDVYKFLTLEMNDKQTLLEHIKAETELARTLLGYGKKHYEELRDGFLQMIKTDNNVVITSSKIKQVYFPIETEYHQLSLLTHSGHLFELRQRIDAIRFAEQNKTARELKRKGEYSEHGFSEIYNITTIGFGGTKPQNISVKNSQNSGKAHLLLSLPPPILLTRTLRLPQHNFFSDTFNPFHIKETFQAFHRLLYISKNKPENLNNQQVSGENQRYKPSRDTVYDILATRVQEYIDHIILIMWQIRQQLASNEIPLPKNLPTYQKIWLFPDRQDERDQTNDWLTHLIEVLARQFISSYQKIIEKKYIQLGDAELKKIIQLVVENNKESLR</sequence>
<name>A0ABY8P0P2_9GAMM</name>
<organism evidence="1 2">
    <name type="scientific">Arsenophonus apicola</name>
    <dbReference type="NCBI Taxonomy" id="2879119"/>
    <lineage>
        <taxon>Bacteria</taxon>
        <taxon>Pseudomonadati</taxon>
        <taxon>Pseudomonadota</taxon>
        <taxon>Gammaproteobacteria</taxon>
        <taxon>Enterobacterales</taxon>
        <taxon>Morganellaceae</taxon>
        <taxon>Arsenophonus</taxon>
    </lineage>
</organism>
<proteinExistence type="predicted"/>